<dbReference type="EMBL" id="CAACXN010000014">
    <property type="protein sequence ID" value="VEW12425.1"/>
    <property type="molecule type" value="Genomic_DNA"/>
</dbReference>
<accession>A0A163AAC6</accession>
<evidence type="ECO:0000313" key="6">
    <source>
        <dbReference type="Proteomes" id="UP000216867"/>
    </source>
</evidence>
<keyword evidence="2" id="KW-0238">DNA-binding</keyword>
<dbReference type="RefSeq" id="WP_009377004.1">
    <property type="nucleotide sequence ID" value="NZ_CAACXN010000014.1"/>
</dbReference>
<sequence>MRGLISRLSHGFGSRDDDAREDLRLASRIPGVSCIDTVPSRSTVRVAGVVSSLTRSTNSDNPRLTITVSDGTGEVEAQFLGRREISGIRPGALIVLEGRFCDRDGLLRAHNPVYELVASRDD</sequence>
<dbReference type="EMBL" id="LQQR01000021">
    <property type="protein sequence ID" value="KZE19060.1"/>
    <property type="molecule type" value="Genomic_DNA"/>
</dbReference>
<evidence type="ECO:0000313" key="3">
    <source>
        <dbReference type="EMBL" id="QPS33063.1"/>
    </source>
</evidence>
<dbReference type="CDD" id="cd04488">
    <property type="entry name" value="RecG_wedge_OBF"/>
    <property type="match status" value="1"/>
</dbReference>
<dbReference type="EMBL" id="CP065682">
    <property type="protein sequence ID" value="QPS33063.1"/>
    <property type="molecule type" value="Genomic_DNA"/>
</dbReference>
<reference evidence="1" key="2">
    <citation type="submission" date="2016-01" db="EMBL/GenBank/DDBJ databases">
        <authorList>
            <person name="Hong K.W."/>
        </authorList>
    </citation>
    <scope>NUCLEOTIDE SEQUENCE</scope>
    <source>
        <strain evidence="1">M40</strain>
    </source>
</reference>
<reference evidence="2 6" key="3">
    <citation type="submission" date="2017-04" db="EMBL/GenBank/DDBJ databases">
        <title>Kefir bacterial isolates.</title>
        <authorList>
            <person name="Kim Y."/>
            <person name="Blasche S."/>
            <person name="Patil K.R."/>
        </authorList>
    </citation>
    <scope>NUCLEOTIDE SEQUENCE [LARGE SCALE GENOMIC DNA]</scope>
    <source>
        <strain evidence="2 6">OG2</strain>
    </source>
</reference>
<dbReference type="EMBL" id="NCWY01000013">
    <property type="protein sequence ID" value="PAK94206.1"/>
    <property type="molecule type" value="Genomic_DNA"/>
</dbReference>
<dbReference type="GeneID" id="99773138"/>
<dbReference type="AlphaFoldDB" id="A0A163AAC6"/>
<proteinExistence type="predicted"/>
<organism evidence="2 6">
    <name type="scientific">Brevibacterium casei</name>
    <dbReference type="NCBI Taxonomy" id="33889"/>
    <lineage>
        <taxon>Bacteria</taxon>
        <taxon>Bacillati</taxon>
        <taxon>Actinomycetota</taxon>
        <taxon>Actinomycetes</taxon>
        <taxon>Micrococcales</taxon>
        <taxon>Brevibacteriaceae</taxon>
        <taxon>Brevibacterium</taxon>
    </lineage>
</organism>
<reference evidence="5" key="1">
    <citation type="submission" date="2016-01" db="EMBL/GenBank/DDBJ databases">
        <title>Draft genome of Chromobacterium sp. F49.</title>
        <authorList>
            <person name="Hong K.W."/>
        </authorList>
    </citation>
    <scope>NUCLEOTIDE SEQUENCE [LARGE SCALE GENOMIC DNA]</scope>
    <source>
        <strain evidence="5">M40</strain>
    </source>
</reference>
<gene>
    <name evidence="1" type="ORF">AVW13_12325</name>
    <name evidence="2" type="ORF">B8X04_13695</name>
    <name evidence="3" type="ORF">I6G59_14015</name>
    <name evidence="4" type="ORF">NCTC12391_01510</name>
</gene>
<dbReference type="Proteomes" id="UP000076612">
    <property type="component" value="Unassembled WGS sequence"/>
</dbReference>
<evidence type="ECO:0000313" key="2">
    <source>
        <dbReference type="EMBL" id="PAK94206.1"/>
    </source>
</evidence>
<evidence type="ECO:0000313" key="4">
    <source>
        <dbReference type="EMBL" id="VEW12425.1"/>
    </source>
</evidence>
<protein>
    <submittedName>
        <fullName evidence="2">DNA-binding protein</fullName>
    </submittedName>
    <submittedName>
        <fullName evidence="3">OB-fold nucleic acid binding domain-containing protein</fullName>
    </submittedName>
</protein>
<reference evidence="4 7" key="4">
    <citation type="submission" date="2019-02" db="EMBL/GenBank/DDBJ databases">
        <authorList>
            <consortium name="Pathogen Informatics"/>
        </authorList>
    </citation>
    <scope>NUCLEOTIDE SEQUENCE [LARGE SCALE GENOMIC DNA]</scope>
    <source>
        <strain evidence="4 7">3012STDY7078520</strain>
    </source>
</reference>
<dbReference type="Proteomes" id="UP000594979">
    <property type="component" value="Chromosome"/>
</dbReference>
<evidence type="ECO:0000313" key="1">
    <source>
        <dbReference type="EMBL" id="KZE19060.1"/>
    </source>
</evidence>
<reference evidence="3 8" key="5">
    <citation type="submission" date="2020-12" db="EMBL/GenBank/DDBJ databases">
        <title>FDA dAtabase for Regulatory Grade micrObial Sequences (FDA-ARGOS): Supporting development and validation of Infectious Disease Dx tests.</title>
        <authorList>
            <person name="Sproer C."/>
            <person name="Gronow S."/>
            <person name="Severitt S."/>
            <person name="Schroder I."/>
            <person name="Tallon L."/>
            <person name="Sadzewicz L."/>
            <person name="Zhao X."/>
            <person name="Boylan J."/>
            <person name="Ott S."/>
            <person name="Bowen H."/>
            <person name="Vavikolanu K."/>
            <person name="Mehta A."/>
            <person name="Aluvathingal J."/>
            <person name="Nadendla S."/>
            <person name="Lowell S."/>
            <person name="Myers T."/>
            <person name="Yan Y."/>
            <person name="Sichtig H."/>
        </authorList>
    </citation>
    <scope>NUCLEOTIDE SEQUENCE [LARGE SCALE GENOMIC DNA]</scope>
    <source>
        <strain evidence="3 8">FDAARGOS_902</strain>
    </source>
</reference>
<evidence type="ECO:0000313" key="5">
    <source>
        <dbReference type="Proteomes" id="UP000076612"/>
    </source>
</evidence>
<evidence type="ECO:0000313" key="7">
    <source>
        <dbReference type="Proteomes" id="UP000386281"/>
    </source>
</evidence>
<dbReference type="STRING" id="33889.AVW13_12325"/>
<dbReference type="GO" id="GO:0003677">
    <property type="term" value="F:DNA binding"/>
    <property type="evidence" value="ECO:0007669"/>
    <property type="project" value="UniProtKB-KW"/>
</dbReference>
<dbReference type="Proteomes" id="UP000386281">
    <property type="component" value="Unassembled WGS sequence"/>
</dbReference>
<dbReference type="KEGG" id="bcau:I6G59_14015"/>
<evidence type="ECO:0000313" key="8">
    <source>
        <dbReference type="Proteomes" id="UP000594979"/>
    </source>
</evidence>
<name>A0A163AAC6_9MICO</name>
<dbReference type="Proteomes" id="UP000216867">
    <property type="component" value="Unassembled WGS sequence"/>
</dbReference>